<evidence type="ECO:0000313" key="2">
    <source>
        <dbReference type="Proteomes" id="UP000596857"/>
    </source>
</evidence>
<dbReference type="EMBL" id="WHOB01000048">
    <property type="protein sequence ID" value="NOU80526.1"/>
    <property type="molecule type" value="Genomic_DNA"/>
</dbReference>
<gene>
    <name evidence="1" type="ORF">GC101_16800</name>
</gene>
<proteinExistence type="predicted"/>
<comment type="caution">
    <text evidence="1">The sequence shown here is derived from an EMBL/GenBank/DDBJ whole genome shotgun (WGS) entry which is preliminary data.</text>
</comment>
<reference evidence="1 2" key="1">
    <citation type="submission" date="2019-10" db="EMBL/GenBank/DDBJ databases">
        <title>Description of Paenibacillus terricola sp. nov.</title>
        <authorList>
            <person name="Carlier A."/>
            <person name="Qi S."/>
        </authorList>
    </citation>
    <scope>NUCLEOTIDE SEQUENCE [LARGE SCALE GENOMIC DNA]</scope>
    <source>
        <strain evidence="1 2">LMG 31459</strain>
    </source>
</reference>
<evidence type="ECO:0000313" key="1">
    <source>
        <dbReference type="EMBL" id="NOU80526.1"/>
    </source>
</evidence>
<keyword evidence="2" id="KW-1185">Reference proteome</keyword>
<dbReference type="RefSeq" id="WP_171718172.1">
    <property type="nucleotide sequence ID" value="NZ_WHOB01000048.1"/>
</dbReference>
<sequence length="118" mass="14442">MYEIEQQALEAAIDLDNNTIEYIELLTLFFEKRITALRDYFDQYYMSINPLIQESPDFFYGHFDYITKILINIKAEIKRKQFSMLQLRYLNNYVFFFYMEIVQGINRFEQVSKELEQL</sequence>
<organism evidence="1 2">
    <name type="scientific">Paenibacillus phytohabitans</name>
    <dbReference type="NCBI Taxonomy" id="2654978"/>
    <lineage>
        <taxon>Bacteria</taxon>
        <taxon>Bacillati</taxon>
        <taxon>Bacillota</taxon>
        <taxon>Bacilli</taxon>
        <taxon>Bacillales</taxon>
        <taxon>Paenibacillaceae</taxon>
        <taxon>Paenibacillus</taxon>
    </lineage>
</organism>
<protein>
    <submittedName>
        <fullName evidence="1">Uncharacterized protein</fullName>
    </submittedName>
</protein>
<accession>A0ABX1YK81</accession>
<name>A0ABX1YK81_9BACL</name>
<dbReference type="Proteomes" id="UP000596857">
    <property type="component" value="Unassembled WGS sequence"/>
</dbReference>